<dbReference type="InterPro" id="IPR053205">
    <property type="entry name" value="GHMP_kinase_L-arabinokinase"/>
</dbReference>
<dbReference type="OrthoDB" id="1684102at2759"/>
<protein>
    <submittedName>
        <fullName evidence="2">Uncharacterized protein</fullName>
    </submittedName>
</protein>
<dbReference type="Proteomes" id="UP000567179">
    <property type="component" value="Unassembled WGS sequence"/>
</dbReference>
<feature type="compositionally biased region" description="Basic residues" evidence="1">
    <location>
        <begin position="387"/>
        <end position="397"/>
    </location>
</feature>
<evidence type="ECO:0000313" key="2">
    <source>
        <dbReference type="EMBL" id="KAF5326897.1"/>
    </source>
</evidence>
<organism evidence="2 3">
    <name type="scientific">Psilocybe cf. subviscida</name>
    <dbReference type="NCBI Taxonomy" id="2480587"/>
    <lineage>
        <taxon>Eukaryota</taxon>
        <taxon>Fungi</taxon>
        <taxon>Dikarya</taxon>
        <taxon>Basidiomycota</taxon>
        <taxon>Agaricomycotina</taxon>
        <taxon>Agaricomycetes</taxon>
        <taxon>Agaricomycetidae</taxon>
        <taxon>Agaricales</taxon>
        <taxon>Agaricineae</taxon>
        <taxon>Strophariaceae</taxon>
        <taxon>Psilocybe</taxon>
    </lineage>
</organism>
<reference evidence="2 3" key="1">
    <citation type="journal article" date="2020" name="ISME J.">
        <title>Uncovering the hidden diversity of litter-decomposition mechanisms in mushroom-forming fungi.</title>
        <authorList>
            <person name="Floudas D."/>
            <person name="Bentzer J."/>
            <person name="Ahren D."/>
            <person name="Johansson T."/>
            <person name="Persson P."/>
            <person name="Tunlid A."/>
        </authorList>
    </citation>
    <scope>NUCLEOTIDE SEQUENCE [LARGE SCALE GENOMIC DNA]</scope>
    <source>
        <strain evidence="2 3">CBS 101986</strain>
    </source>
</reference>
<proteinExistence type="predicted"/>
<name>A0A8H5BP17_9AGAR</name>
<dbReference type="SUPFAM" id="SSF53756">
    <property type="entry name" value="UDP-Glycosyltransferase/glycogen phosphorylase"/>
    <property type="match status" value="1"/>
</dbReference>
<evidence type="ECO:0000256" key="1">
    <source>
        <dbReference type="SAM" id="MobiDB-lite"/>
    </source>
</evidence>
<feature type="compositionally biased region" description="Basic and acidic residues" evidence="1">
    <location>
        <begin position="398"/>
        <end position="408"/>
    </location>
</feature>
<comment type="caution">
    <text evidence="2">The sequence shown here is derived from an EMBL/GenBank/DDBJ whole genome shotgun (WGS) entry which is preliminary data.</text>
</comment>
<sequence>MSRVHAGAWGMLGLRFDVFMPQPIYAWRSIFPHHSRLPLTSPALRTEPLSLSLPLIFTSKSSYSPVLNSLRGLDPPQAMEPLCLAYYCSGHGYGHATRVSAFTRYLLSTPLAERPVVYIVSSAPEHVFADSIACGARYRYAEIDPVIVQPLAYRVDRRKSVDVLKNFLSKKDLLLERERDWLLEVKARCVLSDAAFLGCEAARAAGLPSVLITNFSFDSVFSYLSTPMIDAPQAEPNILDMIPDEPIPHEELAPLVEQIHAGYRCADLLVRLPGYIPMPSFYAEPALPSYKWVDTRTNRMKPGLLNSSGALLPSTASPSRKRSVIQAPLLVRPPSAKASVYTPEGRSKLLSSIGIPPDMHNPEKTKILIVSFGGQVFKRPSSSRNSSRSHSRSHSRNASRENVSEMFKKPSPPLLVLDTDRVLRPRDTNVRAPSPTYFDLKPLATPNHLWIPGAPPALKIPALSPALTQPASPMDPVPTINTIPPTPLRMNGFADAIDNALYDDDGDDVIASLLPDPSWIAVVCGVSKEQWNSQNQSDGDESEMPDRFFVAPRDVYMPDLTAAADVLLGKLGYGTVSECVDACTPFVYVSRPLFIEEHGLRALLDQSGVGVELARTAYEDGDWAAAISEALAKGASRKARKRREMARGVGVDTREREGKRLAASVTRWVRGWWAEQPPAAV</sequence>
<accession>A0A8H5BP17</accession>
<dbReference type="Gene3D" id="3.40.50.2000">
    <property type="entry name" value="Glycogen Phosphorylase B"/>
    <property type="match status" value="1"/>
</dbReference>
<dbReference type="EMBL" id="JAACJJ010000014">
    <property type="protein sequence ID" value="KAF5326897.1"/>
    <property type="molecule type" value="Genomic_DNA"/>
</dbReference>
<dbReference type="PANTHER" id="PTHR38134:SF2">
    <property type="entry name" value="GALACTOKINASE"/>
    <property type="match status" value="1"/>
</dbReference>
<dbReference type="PANTHER" id="PTHR38134">
    <property type="entry name" value="SLR1395 PROTEIN"/>
    <property type="match status" value="1"/>
</dbReference>
<evidence type="ECO:0000313" key="3">
    <source>
        <dbReference type="Proteomes" id="UP000567179"/>
    </source>
</evidence>
<dbReference type="AlphaFoldDB" id="A0A8H5BP17"/>
<keyword evidence="3" id="KW-1185">Reference proteome</keyword>
<feature type="region of interest" description="Disordered" evidence="1">
    <location>
        <begin position="379"/>
        <end position="411"/>
    </location>
</feature>
<gene>
    <name evidence="2" type="ORF">D9619_004359</name>
</gene>